<dbReference type="OrthoDB" id="407355at2759"/>
<reference evidence="6" key="2">
    <citation type="submission" date="2015-01" db="EMBL/GenBank/DDBJ databases">
        <title>Evolutionary Origins and Diversification of the Mycorrhizal Mutualists.</title>
        <authorList>
            <consortium name="DOE Joint Genome Institute"/>
            <consortium name="Mycorrhizal Genomics Consortium"/>
            <person name="Kohler A."/>
            <person name="Kuo A."/>
            <person name="Nagy L.G."/>
            <person name="Floudas D."/>
            <person name="Copeland A."/>
            <person name="Barry K.W."/>
            <person name="Cichocki N."/>
            <person name="Veneault-Fourrey C."/>
            <person name="LaButti K."/>
            <person name="Lindquist E.A."/>
            <person name="Lipzen A."/>
            <person name="Lundell T."/>
            <person name="Morin E."/>
            <person name="Murat C."/>
            <person name="Riley R."/>
            <person name="Ohm R."/>
            <person name="Sun H."/>
            <person name="Tunlid A."/>
            <person name="Henrissat B."/>
            <person name="Grigoriev I.V."/>
            <person name="Hibbett D.S."/>
            <person name="Martin F."/>
        </authorList>
    </citation>
    <scope>NUCLEOTIDE SEQUENCE [LARGE SCALE GENOMIC DNA]</scope>
    <source>
        <strain evidence="6">LaAM-08-1</strain>
    </source>
</reference>
<feature type="domain" description="Ribosome recycling factor" evidence="4">
    <location>
        <begin position="96"/>
        <end position="242"/>
    </location>
</feature>
<name>A0A0C9WUE3_9AGAR</name>
<dbReference type="STRING" id="1095629.A0A0C9WUE3"/>
<dbReference type="SUPFAM" id="SSF55194">
    <property type="entry name" value="Ribosome recycling factor, RRF"/>
    <property type="match status" value="1"/>
</dbReference>
<reference evidence="5 6" key="1">
    <citation type="submission" date="2014-04" db="EMBL/GenBank/DDBJ databases">
        <authorList>
            <consortium name="DOE Joint Genome Institute"/>
            <person name="Kuo A."/>
            <person name="Kohler A."/>
            <person name="Nagy L.G."/>
            <person name="Floudas D."/>
            <person name="Copeland A."/>
            <person name="Barry K.W."/>
            <person name="Cichocki N."/>
            <person name="Veneault-Fourrey C."/>
            <person name="LaButti K."/>
            <person name="Lindquist E.A."/>
            <person name="Lipzen A."/>
            <person name="Lundell T."/>
            <person name="Morin E."/>
            <person name="Murat C."/>
            <person name="Sun H."/>
            <person name="Tunlid A."/>
            <person name="Henrissat B."/>
            <person name="Grigoriev I.V."/>
            <person name="Hibbett D.S."/>
            <person name="Martin F."/>
            <person name="Nordberg H.P."/>
            <person name="Cantor M.N."/>
            <person name="Hua S.X."/>
        </authorList>
    </citation>
    <scope>NUCLEOTIDE SEQUENCE [LARGE SCALE GENOMIC DNA]</scope>
    <source>
        <strain evidence="5 6">LaAM-08-1</strain>
    </source>
</reference>
<dbReference type="Proteomes" id="UP000054477">
    <property type="component" value="Unassembled WGS sequence"/>
</dbReference>
<dbReference type="GO" id="GO:0006412">
    <property type="term" value="P:translation"/>
    <property type="evidence" value="ECO:0007669"/>
    <property type="project" value="UniProtKB-KW"/>
</dbReference>
<dbReference type="Gene3D" id="1.10.132.20">
    <property type="entry name" value="Ribosome-recycling factor"/>
    <property type="match status" value="1"/>
</dbReference>
<gene>
    <name evidence="5" type="ORF">K443DRAFT_677279</name>
</gene>
<evidence type="ECO:0000313" key="5">
    <source>
        <dbReference type="EMBL" id="KIK02815.1"/>
    </source>
</evidence>
<evidence type="ECO:0000256" key="2">
    <source>
        <dbReference type="ARBA" id="ARBA00022917"/>
    </source>
</evidence>
<evidence type="ECO:0000313" key="6">
    <source>
        <dbReference type="Proteomes" id="UP000054477"/>
    </source>
</evidence>
<dbReference type="InterPro" id="IPR002661">
    <property type="entry name" value="Ribosome_recyc_fac"/>
</dbReference>
<keyword evidence="6" id="KW-1185">Reference proteome</keyword>
<evidence type="ECO:0000259" key="4">
    <source>
        <dbReference type="Pfam" id="PF01765"/>
    </source>
</evidence>
<keyword evidence="2" id="KW-0648">Protein biosynthesis</keyword>
<comment type="similarity">
    <text evidence="1">Belongs to the RRF family.</text>
</comment>
<dbReference type="InterPro" id="IPR036191">
    <property type="entry name" value="RRF_sf"/>
</dbReference>
<sequence>MSLIRLVLQFQRNGQCSSRSLTQCLQPTHVSSRLVAGSRSYATKGKSKSTATFVPGSKQPITDEAARQEYAKAETIMNTAAEWFRKECASSEARASGRVTPALLSPVRVKLPSGGKECKLEELATVGVRDGTTLLITLFDEHTIKHVESALYSCNIPGVVPHRYDDRTIKVPIPKPTVDARHALYAAAKRKAEEMRVQIRKQHSLSLKRGKFEKHSVELEEFQKLTDRYIGDVDKVLANLQKATGAPK</sequence>
<dbReference type="AlphaFoldDB" id="A0A0C9WUE3"/>
<dbReference type="InterPro" id="IPR023584">
    <property type="entry name" value="Ribosome_recyc_fac_dom"/>
</dbReference>
<organism evidence="5 6">
    <name type="scientific">Laccaria amethystina LaAM-08-1</name>
    <dbReference type="NCBI Taxonomy" id="1095629"/>
    <lineage>
        <taxon>Eukaryota</taxon>
        <taxon>Fungi</taxon>
        <taxon>Dikarya</taxon>
        <taxon>Basidiomycota</taxon>
        <taxon>Agaricomycotina</taxon>
        <taxon>Agaricomycetes</taxon>
        <taxon>Agaricomycetidae</taxon>
        <taxon>Agaricales</taxon>
        <taxon>Agaricineae</taxon>
        <taxon>Hydnangiaceae</taxon>
        <taxon>Laccaria</taxon>
    </lineage>
</organism>
<evidence type="ECO:0000256" key="3">
    <source>
        <dbReference type="ARBA" id="ARBA00024909"/>
    </source>
</evidence>
<dbReference type="Pfam" id="PF01765">
    <property type="entry name" value="RRF"/>
    <property type="match status" value="1"/>
</dbReference>
<proteinExistence type="inferred from homology"/>
<accession>A0A0C9WUE3</accession>
<dbReference type="GO" id="GO:0043023">
    <property type="term" value="F:ribosomal large subunit binding"/>
    <property type="evidence" value="ECO:0007669"/>
    <property type="project" value="TreeGrafter"/>
</dbReference>
<protein>
    <recommendedName>
        <fullName evidence="4">Ribosome recycling factor domain-containing protein</fullName>
    </recommendedName>
</protein>
<dbReference type="HOGENOM" id="CLU_092155_0_0_1"/>
<dbReference type="EMBL" id="KN838587">
    <property type="protein sequence ID" value="KIK02815.1"/>
    <property type="molecule type" value="Genomic_DNA"/>
</dbReference>
<dbReference type="GO" id="GO:0005739">
    <property type="term" value="C:mitochondrion"/>
    <property type="evidence" value="ECO:0007669"/>
    <property type="project" value="TreeGrafter"/>
</dbReference>
<dbReference type="PANTHER" id="PTHR20982">
    <property type="entry name" value="RIBOSOME RECYCLING FACTOR"/>
    <property type="match status" value="1"/>
</dbReference>
<comment type="function">
    <text evidence="3">Necessary for protein synthesis in mitochondria. Functions as a ribosome recycling factor in mitochondria.</text>
</comment>
<dbReference type="PANTHER" id="PTHR20982:SF3">
    <property type="entry name" value="MITOCHONDRIAL RIBOSOME RECYCLING FACTOR PSEUDO 1"/>
    <property type="match status" value="1"/>
</dbReference>
<evidence type="ECO:0000256" key="1">
    <source>
        <dbReference type="ARBA" id="ARBA00005912"/>
    </source>
</evidence>
<dbReference type="Gene3D" id="3.30.1360.40">
    <property type="match status" value="1"/>
</dbReference>